<accession>A0A0K9P460</accession>
<dbReference type="InterPro" id="IPR018962">
    <property type="entry name" value="DUF1995"/>
</dbReference>
<dbReference type="Pfam" id="PF09353">
    <property type="entry name" value="DUF1995"/>
    <property type="match status" value="1"/>
</dbReference>
<proteinExistence type="predicted"/>
<keyword evidence="3" id="KW-1185">Reference proteome</keyword>
<reference evidence="3" key="1">
    <citation type="journal article" date="2016" name="Nature">
        <title>The genome of the seagrass Zostera marina reveals angiosperm adaptation to the sea.</title>
        <authorList>
            <person name="Olsen J.L."/>
            <person name="Rouze P."/>
            <person name="Verhelst B."/>
            <person name="Lin Y.-C."/>
            <person name="Bayer T."/>
            <person name="Collen J."/>
            <person name="Dattolo E."/>
            <person name="De Paoli E."/>
            <person name="Dittami S."/>
            <person name="Maumus F."/>
            <person name="Michel G."/>
            <person name="Kersting A."/>
            <person name="Lauritano C."/>
            <person name="Lohaus R."/>
            <person name="Toepel M."/>
            <person name="Tonon T."/>
            <person name="Vanneste K."/>
            <person name="Amirebrahimi M."/>
            <person name="Brakel J."/>
            <person name="Bostroem C."/>
            <person name="Chovatia M."/>
            <person name="Grimwood J."/>
            <person name="Jenkins J.W."/>
            <person name="Jueterbock A."/>
            <person name="Mraz A."/>
            <person name="Stam W.T."/>
            <person name="Tice H."/>
            <person name="Bornberg-Bauer E."/>
            <person name="Green P.J."/>
            <person name="Pearson G.A."/>
            <person name="Procaccini G."/>
            <person name="Duarte C.M."/>
            <person name="Schmutz J."/>
            <person name="Reusch T.B.H."/>
            <person name="Van de Peer Y."/>
        </authorList>
    </citation>
    <scope>NUCLEOTIDE SEQUENCE [LARGE SCALE GENOMIC DNA]</scope>
    <source>
        <strain evidence="3">cv. Finnish</strain>
    </source>
</reference>
<dbReference type="EMBL" id="LFYR01001212">
    <property type="protein sequence ID" value="KMZ63778.1"/>
    <property type="molecule type" value="Genomic_DNA"/>
</dbReference>
<dbReference type="AlphaFoldDB" id="A0A0K9P460"/>
<dbReference type="InterPro" id="IPR053021">
    <property type="entry name" value="Chloroplast_ADK"/>
</dbReference>
<dbReference type="PANTHER" id="PTHR35509:SF1">
    <property type="entry name" value="DOMAIN PROTEIN, PUTATIVE (DUF1995)-RELATED"/>
    <property type="match status" value="1"/>
</dbReference>
<protein>
    <recommendedName>
        <fullName evidence="1">DUF1995 domain-containing protein</fullName>
    </recommendedName>
</protein>
<sequence length="338" mass="37642">MAPSISMFISTPLSCSSSTSLLLLPIPNCTGTFRKTSSPNHLLSSPRHFNRRHISQAKFDKFDAPIVESEGHTEIPIEKEVSLDEDSDLPNDLVGAIQQSGKASAAFASAGGLRSIVELLIPQLESLDKEGAQAELWELSRVFLDTLIEETGVQVKAIFPDSGSAALLKFQWKDARFGIASLSDQKPVDKDDEIVVMILPSYQMLECVERIASDMSDDLPRPLIMWNPRLFSLDVGVGFNVRRLRQDFLSTFSTVYSMRPLPDGAVFRCYPGMWKVFSDDKDRPNRYLLAKEQSNRPDSTDLEIIFGEFAEKSGEDKSLFSKVGSVFSSINRFMKAIS</sequence>
<dbReference type="Proteomes" id="UP000036987">
    <property type="component" value="Unassembled WGS sequence"/>
</dbReference>
<organism evidence="2 3">
    <name type="scientific">Zostera marina</name>
    <name type="common">Eelgrass</name>
    <dbReference type="NCBI Taxonomy" id="29655"/>
    <lineage>
        <taxon>Eukaryota</taxon>
        <taxon>Viridiplantae</taxon>
        <taxon>Streptophyta</taxon>
        <taxon>Embryophyta</taxon>
        <taxon>Tracheophyta</taxon>
        <taxon>Spermatophyta</taxon>
        <taxon>Magnoliopsida</taxon>
        <taxon>Liliopsida</taxon>
        <taxon>Zosteraceae</taxon>
        <taxon>Zostera</taxon>
    </lineage>
</organism>
<comment type="caution">
    <text evidence="2">The sequence shown here is derived from an EMBL/GenBank/DDBJ whole genome shotgun (WGS) entry which is preliminary data.</text>
</comment>
<dbReference type="OrthoDB" id="5696at2759"/>
<gene>
    <name evidence="2" type="ORF">ZOSMA_39G00480</name>
</gene>
<name>A0A0K9P460_ZOSMR</name>
<evidence type="ECO:0000313" key="3">
    <source>
        <dbReference type="Proteomes" id="UP000036987"/>
    </source>
</evidence>
<dbReference type="STRING" id="29655.A0A0K9P460"/>
<evidence type="ECO:0000259" key="1">
    <source>
        <dbReference type="Pfam" id="PF09353"/>
    </source>
</evidence>
<dbReference type="OMA" id="PELKFMP"/>
<evidence type="ECO:0000313" key="2">
    <source>
        <dbReference type="EMBL" id="KMZ63778.1"/>
    </source>
</evidence>
<dbReference type="PANTHER" id="PTHR35509">
    <property type="entry name" value="DOMAIN PROTEIN, PUTATIVE (DUF1995)-RELATED"/>
    <property type="match status" value="1"/>
</dbReference>
<feature type="domain" description="DUF1995" evidence="1">
    <location>
        <begin position="90"/>
        <end position="303"/>
    </location>
</feature>